<keyword evidence="4" id="KW-1185">Reference proteome</keyword>
<gene>
    <name evidence="3" type="ORF">H9Q79_08085</name>
</gene>
<dbReference type="Proteomes" id="UP000515860">
    <property type="component" value="Chromosome"/>
</dbReference>
<evidence type="ECO:0000259" key="2">
    <source>
        <dbReference type="Pfam" id="PF13240"/>
    </source>
</evidence>
<feature type="domain" description="Zinc-ribbon" evidence="2">
    <location>
        <begin position="101"/>
        <end position="121"/>
    </location>
</feature>
<evidence type="ECO:0000313" key="4">
    <source>
        <dbReference type="Proteomes" id="UP000515860"/>
    </source>
</evidence>
<dbReference type="AlphaFoldDB" id="A0A7G9GHC9"/>
<organism evidence="3 4">
    <name type="scientific">Wansuia hejianensis</name>
    <dbReference type="NCBI Taxonomy" id="2763667"/>
    <lineage>
        <taxon>Bacteria</taxon>
        <taxon>Bacillati</taxon>
        <taxon>Bacillota</taxon>
        <taxon>Clostridia</taxon>
        <taxon>Lachnospirales</taxon>
        <taxon>Lachnospiraceae</taxon>
        <taxon>Wansuia</taxon>
    </lineage>
</organism>
<feature type="region of interest" description="Disordered" evidence="1">
    <location>
        <begin position="137"/>
        <end position="242"/>
    </location>
</feature>
<accession>A0A7G9GHC9</accession>
<proteinExistence type="predicted"/>
<dbReference type="RefSeq" id="WP_249329594.1">
    <property type="nucleotide sequence ID" value="NZ_CP060635.1"/>
</dbReference>
<sequence>MANASGFFGNLGKSISKTADKVAKKTDEFISIQRIRGQVSSLEQQMNGDFKRIGEIIYQKNVNGESFSVEIKELCQEISSIRNEIAACREEIAAKRGDKLCPACGASVPQDARFCMQCGEPIGGGDTAEAEPDMSEYVEPDAGDDAASGTEGGGDVNRSEPFEDQSGGGDTDAGWPVDECQAGEAVGAGAGEEMETEAPKAVETVGQDEGQSMTGAAGVADDDSVDEAMARENPEEAKEDEL</sequence>
<dbReference type="KEGG" id="whj:H9Q79_08085"/>
<reference evidence="3 4" key="1">
    <citation type="submission" date="2020-08" db="EMBL/GenBank/DDBJ databases">
        <authorList>
            <person name="Liu C."/>
            <person name="Sun Q."/>
        </authorList>
    </citation>
    <scope>NUCLEOTIDE SEQUENCE [LARGE SCALE GENOMIC DNA]</scope>
    <source>
        <strain evidence="3 4">NSJ-29</strain>
    </source>
</reference>
<evidence type="ECO:0000256" key="1">
    <source>
        <dbReference type="SAM" id="MobiDB-lite"/>
    </source>
</evidence>
<dbReference type="Pfam" id="PF13240">
    <property type="entry name" value="Zn_Ribbon_1"/>
    <property type="match status" value="1"/>
</dbReference>
<dbReference type="InterPro" id="IPR026870">
    <property type="entry name" value="Zinc_ribbon_dom"/>
</dbReference>
<dbReference type="EMBL" id="CP060635">
    <property type="protein sequence ID" value="QNM10211.1"/>
    <property type="molecule type" value="Genomic_DNA"/>
</dbReference>
<name>A0A7G9GHC9_9FIRM</name>
<protein>
    <submittedName>
        <fullName evidence="3">Zinc ribbon domain-containing protein</fullName>
    </submittedName>
</protein>
<evidence type="ECO:0000313" key="3">
    <source>
        <dbReference type="EMBL" id="QNM10211.1"/>
    </source>
</evidence>